<dbReference type="SUPFAM" id="SSF89095">
    <property type="entry name" value="GatB/YqeY motif"/>
    <property type="match status" value="1"/>
</dbReference>
<dbReference type="InterPro" id="IPR018027">
    <property type="entry name" value="Asn/Gln_amidotransferase"/>
</dbReference>
<accession>A0A2H0RCS3</accession>
<proteinExistence type="predicted"/>
<comment type="caution">
    <text evidence="6">The sequence shown here is derived from an EMBL/GenBank/DDBJ whole genome shotgun (WGS) entry which is preliminary data.</text>
</comment>
<dbReference type="EMBL" id="PCXV01000012">
    <property type="protein sequence ID" value="PIR44277.1"/>
    <property type="molecule type" value="Genomic_DNA"/>
</dbReference>
<dbReference type="Proteomes" id="UP000231602">
    <property type="component" value="Unassembled WGS sequence"/>
</dbReference>
<keyword evidence="3" id="KW-0067">ATP-binding</keyword>
<evidence type="ECO:0000256" key="1">
    <source>
        <dbReference type="ARBA" id="ARBA00022598"/>
    </source>
</evidence>
<evidence type="ECO:0000313" key="6">
    <source>
        <dbReference type="EMBL" id="PIR44277.1"/>
    </source>
</evidence>
<evidence type="ECO:0000256" key="2">
    <source>
        <dbReference type="ARBA" id="ARBA00022741"/>
    </source>
</evidence>
<name>A0A2H0RCS3_9BACT</name>
<protein>
    <submittedName>
        <fullName evidence="6">Glutamyl-tRNA amidotransferase</fullName>
    </submittedName>
</protein>
<dbReference type="GO" id="GO:0005524">
    <property type="term" value="F:ATP binding"/>
    <property type="evidence" value="ECO:0007669"/>
    <property type="project" value="UniProtKB-KW"/>
</dbReference>
<dbReference type="InterPro" id="IPR042184">
    <property type="entry name" value="YqeY/Aim41_N"/>
</dbReference>
<evidence type="ECO:0000256" key="3">
    <source>
        <dbReference type="ARBA" id="ARBA00022840"/>
    </source>
</evidence>
<dbReference type="InterPro" id="IPR023168">
    <property type="entry name" value="GatB_Yqey_C_2"/>
</dbReference>
<dbReference type="GO" id="GO:0006412">
    <property type="term" value="P:translation"/>
    <property type="evidence" value="ECO:0007669"/>
    <property type="project" value="UniProtKB-KW"/>
</dbReference>
<organism evidence="6 7">
    <name type="scientific">Candidatus Wolfebacteria bacterium CG10_big_fil_rev_8_21_14_0_10_31_9</name>
    <dbReference type="NCBI Taxonomy" id="1975070"/>
    <lineage>
        <taxon>Bacteria</taxon>
        <taxon>Candidatus Wolfeibacteriota</taxon>
    </lineage>
</organism>
<evidence type="ECO:0000256" key="4">
    <source>
        <dbReference type="ARBA" id="ARBA00022917"/>
    </source>
</evidence>
<dbReference type="Pfam" id="PF09424">
    <property type="entry name" value="YqeY"/>
    <property type="match status" value="1"/>
</dbReference>
<keyword evidence="4" id="KW-0648">Protein biosynthesis</keyword>
<dbReference type="SMART" id="SM00845">
    <property type="entry name" value="GatB_Yqey"/>
    <property type="match status" value="1"/>
</dbReference>
<dbReference type="PANTHER" id="PTHR28055">
    <property type="entry name" value="ALTERED INHERITANCE OF MITOCHONDRIA PROTEIN 41, MITOCHONDRIAL"/>
    <property type="match status" value="1"/>
</dbReference>
<keyword evidence="1" id="KW-0436">Ligase</keyword>
<dbReference type="Gene3D" id="1.10.1510.10">
    <property type="entry name" value="Uncharacterised protein YqeY/AIM41 PF09424, N-terminal domain"/>
    <property type="match status" value="1"/>
</dbReference>
<keyword evidence="6" id="KW-0808">Transferase</keyword>
<gene>
    <name evidence="6" type="ORF">COV23_00740</name>
</gene>
<keyword evidence="2" id="KW-0547">Nucleotide-binding</keyword>
<dbReference type="Gene3D" id="1.10.10.410">
    <property type="match status" value="1"/>
</dbReference>
<dbReference type="PANTHER" id="PTHR28055:SF1">
    <property type="entry name" value="ALTERED INHERITANCE OF MITOCHONDRIA PROTEIN 41, MITOCHONDRIAL"/>
    <property type="match status" value="1"/>
</dbReference>
<dbReference type="GO" id="GO:0016740">
    <property type="term" value="F:transferase activity"/>
    <property type="evidence" value="ECO:0007669"/>
    <property type="project" value="UniProtKB-KW"/>
</dbReference>
<dbReference type="AlphaFoldDB" id="A0A2H0RCS3"/>
<feature type="domain" description="Asn/Gln amidotransferase" evidence="5">
    <location>
        <begin position="8"/>
        <end position="150"/>
    </location>
</feature>
<sequence length="152" mass="17197">MLQEKLSENFKEALKAGDTSKVETLRLLIASIKNKEIEKRGKGQESILSDDEVLELLMKESKKRKESFDIYAQNNRPELAEKEKIEIEIISKYLPEQISEQEVEKLVENAISKTNASTVKDMGKVMGEVMKDAKGKADSKLISDIIKKKLGI</sequence>
<evidence type="ECO:0000259" key="5">
    <source>
        <dbReference type="SMART" id="SM00845"/>
    </source>
</evidence>
<evidence type="ECO:0000313" key="7">
    <source>
        <dbReference type="Proteomes" id="UP000231602"/>
    </source>
</evidence>
<dbReference type="InterPro" id="IPR003789">
    <property type="entry name" value="Asn/Gln_tRNA_amidoTrase-B-like"/>
</dbReference>
<dbReference type="InterPro" id="IPR019004">
    <property type="entry name" value="YqeY/Aim41"/>
</dbReference>
<reference evidence="6 7" key="1">
    <citation type="submission" date="2017-09" db="EMBL/GenBank/DDBJ databases">
        <title>Depth-based differentiation of microbial function through sediment-hosted aquifers and enrichment of novel symbionts in the deep terrestrial subsurface.</title>
        <authorList>
            <person name="Probst A.J."/>
            <person name="Ladd B."/>
            <person name="Jarett J.K."/>
            <person name="Geller-Mcgrath D.E."/>
            <person name="Sieber C.M."/>
            <person name="Emerson J.B."/>
            <person name="Anantharaman K."/>
            <person name="Thomas B.C."/>
            <person name="Malmstrom R."/>
            <person name="Stieglmeier M."/>
            <person name="Klingl A."/>
            <person name="Woyke T."/>
            <person name="Ryan C.M."/>
            <person name="Banfield J.F."/>
        </authorList>
    </citation>
    <scope>NUCLEOTIDE SEQUENCE [LARGE SCALE GENOMIC DNA]</scope>
    <source>
        <strain evidence="6">CG10_big_fil_rev_8_21_14_0_10_31_9</strain>
    </source>
</reference>
<dbReference type="GO" id="GO:0016884">
    <property type="term" value="F:carbon-nitrogen ligase activity, with glutamine as amido-N-donor"/>
    <property type="evidence" value="ECO:0007669"/>
    <property type="project" value="InterPro"/>
</dbReference>